<reference evidence="15 16" key="1">
    <citation type="submission" date="2019-09" db="EMBL/GenBank/DDBJ databases">
        <title>Bird 10,000 Genomes (B10K) Project - Family phase.</title>
        <authorList>
            <person name="Zhang G."/>
        </authorList>
    </citation>
    <scope>NUCLEOTIDE SEQUENCE [LARGE SCALE GENOMIC DNA]</scope>
    <source>
        <strain evidence="15">B10K-DU-029-44</strain>
        <tissue evidence="15">Heart</tissue>
    </source>
</reference>
<dbReference type="InterPro" id="IPR000768">
    <property type="entry name" value="ART"/>
</dbReference>
<dbReference type="GO" id="GO:0005615">
    <property type="term" value="C:extracellular space"/>
    <property type="evidence" value="ECO:0007669"/>
    <property type="project" value="UniProtKB-ARBA"/>
</dbReference>
<dbReference type="AlphaFoldDB" id="A0A7K6G8M7"/>
<comment type="catalytic activity">
    <reaction evidence="13 14">
        <text>L-arginyl-[protein] + NAD(+) = N(omega)-(ADP-D-ribosyl)-L-arginyl-[protein] + nicotinamide + H(+)</text>
        <dbReference type="Rhea" id="RHEA:19149"/>
        <dbReference type="Rhea" id="RHEA-COMP:10532"/>
        <dbReference type="Rhea" id="RHEA-COMP:15087"/>
        <dbReference type="ChEBI" id="CHEBI:15378"/>
        <dbReference type="ChEBI" id="CHEBI:17154"/>
        <dbReference type="ChEBI" id="CHEBI:29965"/>
        <dbReference type="ChEBI" id="CHEBI:57540"/>
        <dbReference type="ChEBI" id="CHEBI:142554"/>
        <dbReference type="EC" id="2.4.2.31"/>
    </reaction>
</comment>
<evidence type="ECO:0000256" key="10">
    <source>
        <dbReference type="ARBA" id="ARBA00023026"/>
    </source>
</evidence>
<evidence type="ECO:0000256" key="2">
    <source>
        <dbReference type="ARBA" id="ARBA00009558"/>
    </source>
</evidence>
<dbReference type="Pfam" id="PF01129">
    <property type="entry name" value="ART"/>
    <property type="match status" value="1"/>
</dbReference>
<proteinExistence type="inferred from homology"/>
<dbReference type="Gene3D" id="3.90.176.10">
    <property type="entry name" value="Toxin ADP-ribosyltransferase, Chain A, domain 1"/>
    <property type="match status" value="1"/>
</dbReference>
<keyword evidence="7" id="KW-0548">Nucleotidyltransferase</keyword>
<keyword evidence="11 14" id="KW-0520">NAD</keyword>
<dbReference type="GO" id="GO:0090729">
    <property type="term" value="F:toxin activity"/>
    <property type="evidence" value="ECO:0007669"/>
    <property type="project" value="UniProtKB-KW"/>
</dbReference>
<evidence type="ECO:0000256" key="8">
    <source>
        <dbReference type="ARBA" id="ARBA00022729"/>
    </source>
</evidence>
<dbReference type="SUPFAM" id="SSF56399">
    <property type="entry name" value="ADP-ribosylation"/>
    <property type="match status" value="1"/>
</dbReference>
<dbReference type="GO" id="GO:0044194">
    <property type="term" value="C:cytolytic granule"/>
    <property type="evidence" value="ECO:0007669"/>
    <property type="project" value="UniProtKB-ARBA"/>
</dbReference>
<dbReference type="GO" id="GO:0046677">
    <property type="term" value="P:response to antibiotic"/>
    <property type="evidence" value="ECO:0007669"/>
    <property type="project" value="UniProtKB-ARBA"/>
</dbReference>
<comment type="subcellular location">
    <subcellularLocation>
        <location evidence="1">Secreted</location>
    </subcellularLocation>
</comment>
<evidence type="ECO:0000256" key="1">
    <source>
        <dbReference type="ARBA" id="ARBA00004613"/>
    </source>
</evidence>
<dbReference type="Proteomes" id="UP000564407">
    <property type="component" value="Unassembled WGS sequence"/>
</dbReference>
<keyword evidence="6 14" id="KW-0808">Transferase</keyword>
<evidence type="ECO:0000256" key="9">
    <source>
        <dbReference type="ARBA" id="ARBA00022857"/>
    </source>
</evidence>
<evidence type="ECO:0000256" key="13">
    <source>
        <dbReference type="ARBA" id="ARBA00047597"/>
    </source>
</evidence>
<keyword evidence="12" id="KW-1015">Disulfide bond</keyword>
<dbReference type="EC" id="2.4.2.31" evidence="14"/>
<dbReference type="InterPro" id="IPR050999">
    <property type="entry name" value="ADP-ribosyltransferase_ARG"/>
</dbReference>
<dbReference type="GO" id="GO:0003950">
    <property type="term" value="F:NAD+ poly-ADP-ribosyltransferase activity"/>
    <property type="evidence" value="ECO:0007669"/>
    <property type="project" value="UniProtKB-ARBA"/>
</dbReference>
<dbReference type="PRINTS" id="PR00970">
    <property type="entry name" value="RIBTRNSFRASE"/>
</dbReference>
<feature type="chain" id="PRO_5029935344" description="NAD(P)(+)--arginine ADP-ribosyltransferase" evidence="14">
    <location>
        <begin position="25"/>
        <end position="267"/>
    </location>
</feature>
<sequence>WPLPTMAPVAQTLALLAMTMATVAIKVVPMDMAPHSFDDQYQGCRVNMTMAFPKLKNTELQQNSLFAQAWAQAAAEWHKRGSRVSPLLFPDQAIAIMVYTGHTALYDKFNAAVREAGYSRREYRKKFHFKALHFLLTDALATLRDTQGERCRDVFRGVRHKRFEAQRGQKVRFGQFTSTSLRKTVSKGYGTDTFFQVHTCQGVDIQQLSYYPSEQEVLIPPFETFEVTEVTQDGDKTQIWLHSTGTHSNYNCAWLRGDIMGTLLGGT</sequence>
<protein>
    <recommendedName>
        <fullName evidence="14">NAD(P)(+)--arginine ADP-ribosyltransferase</fullName>
        <ecNumber evidence="14">2.4.2.31</ecNumber>
    </recommendedName>
    <alternativeName>
        <fullName evidence="14">Mono(ADP-ribosyl)transferase</fullName>
    </alternativeName>
</protein>
<dbReference type="GO" id="GO:0016779">
    <property type="term" value="F:nucleotidyltransferase activity"/>
    <property type="evidence" value="ECO:0007669"/>
    <property type="project" value="UniProtKB-KW"/>
</dbReference>
<gene>
    <name evidence="15" type="primary">Nrt2_0</name>
    <name evidence="15" type="ORF">MALELE_R14478</name>
</gene>
<comment type="caution">
    <text evidence="15">The sequence shown here is derived from an EMBL/GenBank/DDBJ whole genome shotgun (WGS) entry which is preliminary data.</text>
</comment>
<keyword evidence="4" id="KW-0800">Toxin</keyword>
<evidence type="ECO:0000256" key="11">
    <source>
        <dbReference type="ARBA" id="ARBA00023027"/>
    </source>
</evidence>
<dbReference type="GO" id="GO:0106274">
    <property type="term" value="F:NAD+-protein-arginine ADP-ribosyltransferase activity"/>
    <property type="evidence" value="ECO:0007669"/>
    <property type="project" value="UniProtKB-EC"/>
</dbReference>
<evidence type="ECO:0000256" key="4">
    <source>
        <dbReference type="ARBA" id="ARBA00022656"/>
    </source>
</evidence>
<dbReference type="PROSITE" id="PS01291">
    <property type="entry name" value="ART"/>
    <property type="match status" value="1"/>
</dbReference>
<organism evidence="15 16">
    <name type="scientific">Malurus elegans</name>
    <name type="common">Red-winged fairywren</name>
    <dbReference type="NCBI Taxonomy" id="720584"/>
    <lineage>
        <taxon>Eukaryota</taxon>
        <taxon>Metazoa</taxon>
        <taxon>Chordata</taxon>
        <taxon>Craniata</taxon>
        <taxon>Vertebrata</taxon>
        <taxon>Euteleostomi</taxon>
        <taxon>Archelosauria</taxon>
        <taxon>Archosauria</taxon>
        <taxon>Dinosauria</taxon>
        <taxon>Saurischia</taxon>
        <taxon>Theropoda</taxon>
        <taxon>Coelurosauria</taxon>
        <taxon>Aves</taxon>
        <taxon>Neognathae</taxon>
        <taxon>Neoaves</taxon>
        <taxon>Telluraves</taxon>
        <taxon>Australaves</taxon>
        <taxon>Passeriformes</taxon>
        <taxon>Meliphagoidea</taxon>
        <taxon>Maluridae</taxon>
        <taxon>Malurus</taxon>
    </lineage>
</organism>
<keyword evidence="9 14" id="KW-0521">NADP</keyword>
<evidence type="ECO:0000256" key="3">
    <source>
        <dbReference type="ARBA" id="ARBA00022525"/>
    </source>
</evidence>
<evidence type="ECO:0000256" key="12">
    <source>
        <dbReference type="ARBA" id="ARBA00023157"/>
    </source>
</evidence>
<keyword evidence="5 14" id="KW-0328">Glycosyltransferase</keyword>
<dbReference type="FunFam" id="3.90.176.10:FF:000001">
    <property type="entry name" value="NAD(P)(+)--arginine ADP-ribosyltransferase"/>
    <property type="match status" value="1"/>
</dbReference>
<evidence type="ECO:0000256" key="5">
    <source>
        <dbReference type="ARBA" id="ARBA00022676"/>
    </source>
</evidence>
<evidence type="ECO:0000256" key="7">
    <source>
        <dbReference type="ARBA" id="ARBA00022695"/>
    </source>
</evidence>
<evidence type="ECO:0000256" key="14">
    <source>
        <dbReference type="RuleBase" id="RU361228"/>
    </source>
</evidence>
<dbReference type="PANTHER" id="PTHR10339">
    <property type="entry name" value="ADP-RIBOSYLTRANSFERASE"/>
    <property type="match status" value="1"/>
</dbReference>
<evidence type="ECO:0000256" key="6">
    <source>
        <dbReference type="ARBA" id="ARBA00022679"/>
    </source>
</evidence>
<dbReference type="PROSITE" id="PS51996">
    <property type="entry name" value="TR_MART"/>
    <property type="match status" value="1"/>
</dbReference>
<keyword evidence="3" id="KW-0964">Secreted</keyword>
<evidence type="ECO:0000313" key="16">
    <source>
        <dbReference type="Proteomes" id="UP000564407"/>
    </source>
</evidence>
<name>A0A7K6G8M7_9PASS</name>
<comment type="similarity">
    <text evidence="2 14">Belongs to the Arg-specific ADP-ribosyltransferase family.</text>
</comment>
<feature type="signal peptide" evidence="14">
    <location>
        <begin position="1"/>
        <end position="24"/>
    </location>
</feature>
<keyword evidence="10" id="KW-0843">Virulence</keyword>
<keyword evidence="16" id="KW-1185">Reference proteome</keyword>
<dbReference type="EMBL" id="VZRP01001880">
    <property type="protein sequence ID" value="NWV59675.1"/>
    <property type="molecule type" value="Genomic_DNA"/>
</dbReference>
<keyword evidence="8 14" id="KW-0732">Signal</keyword>
<feature type="non-terminal residue" evidence="15">
    <location>
        <position position="1"/>
    </location>
</feature>
<accession>A0A7K6G8M7</accession>
<evidence type="ECO:0000313" key="15">
    <source>
        <dbReference type="EMBL" id="NWV59675.1"/>
    </source>
</evidence>
<dbReference type="PANTHER" id="PTHR10339:SF25">
    <property type="entry name" value="SECRETED EXOENZYME S"/>
    <property type="match status" value="1"/>
</dbReference>
<feature type="non-terminal residue" evidence="15">
    <location>
        <position position="267"/>
    </location>
</feature>